<organism evidence="7">
    <name type="scientific">hydrothermal vent metagenome</name>
    <dbReference type="NCBI Taxonomy" id="652676"/>
    <lineage>
        <taxon>unclassified sequences</taxon>
        <taxon>metagenomes</taxon>
        <taxon>ecological metagenomes</taxon>
    </lineage>
</organism>
<dbReference type="EC" id="2.3.1.241" evidence="7"/>
<dbReference type="Pfam" id="PF03279">
    <property type="entry name" value="Lip_A_acyltrans"/>
    <property type="match status" value="1"/>
</dbReference>
<dbReference type="InterPro" id="IPR004960">
    <property type="entry name" value="LipA_acyltrans"/>
</dbReference>
<gene>
    <name evidence="7" type="ORF">MNBD_GAMMA09-2058</name>
</gene>
<dbReference type="CDD" id="cd07984">
    <property type="entry name" value="LPLAT_LABLAT-like"/>
    <property type="match status" value="1"/>
</dbReference>
<keyword evidence="5" id="KW-0472">Membrane</keyword>
<sequence>MKFFLLKLALSILSKLQLKTIHRLGRIIGKLTWITNSRIRKIAEKNIDFCFPELNSRQQKELVQNILNETGKVILETGKMWRSPAEDTLMLVKECENVHLILQAQQQGRGVILAAPHYGSWEIIGLYCAKHYPFTCMYAPMGIPPVDQLIRQARQRTGANIIATDLSGIRSMSKALKRNELVGILPDQSPQENGIFVPFFGHPCYTMTLLPKLAKKTNAVVLYTYAQRLPDSSGYKIVFREGTDLAAMELKQACIEMNRDIEKLIRETPHQYQWTYKRFKRRPEGAPPLY</sequence>
<evidence type="ECO:0000256" key="5">
    <source>
        <dbReference type="ARBA" id="ARBA00023136"/>
    </source>
</evidence>
<evidence type="ECO:0000256" key="3">
    <source>
        <dbReference type="ARBA" id="ARBA00022519"/>
    </source>
</evidence>
<evidence type="ECO:0000256" key="4">
    <source>
        <dbReference type="ARBA" id="ARBA00022679"/>
    </source>
</evidence>
<dbReference type="AlphaFoldDB" id="A0A3B0XM46"/>
<keyword evidence="4 7" id="KW-0808">Transferase</keyword>
<proteinExistence type="predicted"/>
<dbReference type="EMBL" id="UOFI01000135">
    <property type="protein sequence ID" value="VAW68641.1"/>
    <property type="molecule type" value="Genomic_DNA"/>
</dbReference>
<keyword evidence="6 7" id="KW-0012">Acyltransferase</keyword>
<dbReference type="PANTHER" id="PTHR30606:SF10">
    <property type="entry name" value="PHOSPHATIDYLINOSITOL MANNOSIDE ACYLTRANSFERASE"/>
    <property type="match status" value="1"/>
</dbReference>
<comment type="subcellular location">
    <subcellularLocation>
        <location evidence="1">Cell inner membrane</location>
    </subcellularLocation>
</comment>
<evidence type="ECO:0000256" key="1">
    <source>
        <dbReference type="ARBA" id="ARBA00004533"/>
    </source>
</evidence>
<protein>
    <submittedName>
        <fullName evidence="7">Lipid A biosynthesis lauroyl acyltransferase</fullName>
        <ecNumber evidence="7">2.3.1.241</ecNumber>
    </submittedName>
</protein>
<dbReference type="GO" id="GO:0008610">
    <property type="term" value="P:lipid biosynthetic process"/>
    <property type="evidence" value="ECO:0007669"/>
    <property type="project" value="UniProtKB-ARBA"/>
</dbReference>
<name>A0A3B0XM46_9ZZZZ</name>
<keyword evidence="3" id="KW-0997">Cell inner membrane</keyword>
<dbReference type="PANTHER" id="PTHR30606">
    <property type="entry name" value="LIPID A BIOSYNTHESIS LAUROYL ACYLTRANSFERASE"/>
    <property type="match status" value="1"/>
</dbReference>
<evidence type="ECO:0000313" key="7">
    <source>
        <dbReference type="EMBL" id="VAW68641.1"/>
    </source>
</evidence>
<reference evidence="7" key="1">
    <citation type="submission" date="2018-06" db="EMBL/GenBank/DDBJ databases">
        <authorList>
            <person name="Zhirakovskaya E."/>
        </authorList>
    </citation>
    <scope>NUCLEOTIDE SEQUENCE</scope>
</reference>
<dbReference type="PIRSF" id="PIRSF026649">
    <property type="entry name" value="MsbB"/>
    <property type="match status" value="1"/>
</dbReference>
<dbReference type="GO" id="GO:0005886">
    <property type="term" value="C:plasma membrane"/>
    <property type="evidence" value="ECO:0007669"/>
    <property type="project" value="UniProtKB-SubCell"/>
</dbReference>
<evidence type="ECO:0000256" key="6">
    <source>
        <dbReference type="ARBA" id="ARBA00023315"/>
    </source>
</evidence>
<keyword evidence="2" id="KW-1003">Cell membrane</keyword>
<accession>A0A3B0XM46</accession>
<dbReference type="GO" id="GO:0008913">
    <property type="term" value="F:Kdo2-lipid IVA acyltransferase activity"/>
    <property type="evidence" value="ECO:0007669"/>
    <property type="project" value="UniProtKB-EC"/>
</dbReference>
<evidence type="ECO:0000256" key="2">
    <source>
        <dbReference type="ARBA" id="ARBA00022475"/>
    </source>
</evidence>
<dbReference type="GO" id="GO:1901137">
    <property type="term" value="P:carbohydrate derivative biosynthetic process"/>
    <property type="evidence" value="ECO:0007669"/>
    <property type="project" value="UniProtKB-ARBA"/>
</dbReference>